<proteinExistence type="inferred from homology"/>
<evidence type="ECO:0000313" key="3">
    <source>
        <dbReference type="EMBL" id="UOD27293.1"/>
    </source>
</evidence>
<dbReference type="Pfam" id="PF13347">
    <property type="entry name" value="MFS_2"/>
    <property type="match status" value="1"/>
</dbReference>
<dbReference type="PANTHER" id="PTHR11328">
    <property type="entry name" value="MAJOR FACILITATOR SUPERFAMILY DOMAIN-CONTAINING PROTEIN"/>
    <property type="match status" value="1"/>
</dbReference>
<keyword evidence="2" id="KW-0812">Transmembrane</keyword>
<gene>
    <name evidence="3" type="ORF">INH39_17300</name>
</gene>
<keyword evidence="4" id="KW-1185">Reference proteome</keyword>
<sequence length="417" mass="42588">MSLGPLSLSKLLSYGLFGLPLAMVALPIYVYLPQFYAERAGLSLALIGAVLLAARVAAAFIDPLLGWWIERGQGAYARYVALALPLLLAGFVALFHPPALGSLATMAWFLGTLMLVYLGFSIATIAHQSWGAALTQAPLERARVTGVREACGLAGVVLAAAVTGAAGYDALSLAFGATLAAGGALLLARSPRPQVKAALETRPGWRAMAAPFREAPFRALFAVLIVNGVASSIPATLFLFFAADRLQLGAMSALFLIIYFAAAACSMPLWIAAAARFGEARAWAAGMLLAAAVFVWAFGLGAGAGIAFGVICLLSGLALGADLALPPALLAGVIAGAGHAGGREAAYFGVWNWGAQMTLALAAGIALPLLAWLGYVPGAGGASGNGTAALAAAYALLPCALKLLAAAMLWRAPLRHC</sequence>
<dbReference type="Proteomes" id="UP000831532">
    <property type="component" value="Chromosome"/>
</dbReference>
<dbReference type="RefSeq" id="WP_243488566.1">
    <property type="nucleotide sequence ID" value="NZ_CP063361.1"/>
</dbReference>
<dbReference type="EMBL" id="CP063361">
    <property type="protein sequence ID" value="UOD27293.1"/>
    <property type="molecule type" value="Genomic_DNA"/>
</dbReference>
<keyword evidence="2" id="KW-1133">Transmembrane helix</keyword>
<protein>
    <submittedName>
        <fullName evidence="3">MFS transporter</fullName>
    </submittedName>
</protein>
<evidence type="ECO:0000256" key="1">
    <source>
        <dbReference type="ARBA" id="ARBA00009617"/>
    </source>
</evidence>
<reference evidence="3 4" key="1">
    <citation type="submission" date="2020-10" db="EMBL/GenBank/DDBJ databases">
        <title>Genome analysis of Massilia species.</title>
        <authorList>
            <person name="Jung D.-H."/>
        </authorList>
    </citation>
    <scope>NUCLEOTIDE SEQUENCE [LARGE SCALE GENOMIC DNA]</scope>
    <source>
        <strain evidence="4">sipir</strain>
    </source>
</reference>
<name>A0ABY4A3P4_9BURK</name>
<keyword evidence="2" id="KW-0472">Membrane</keyword>
<dbReference type="SUPFAM" id="SSF103473">
    <property type="entry name" value="MFS general substrate transporter"/>
    <property type="match status" value="1"/>
</dbReference>
<feature type="transmembrane region" description="Helical" evidence="2">
    <location>
        <begin position="323"/>
        <end position="341"/>
    </location>
</feature>
<feature type="transmembrane region" description="Helical" evidence="2">
    <location>
        <begin position="287"/>
        <end position="317"/>
    </location>
</feature>
<dbReference type="InterPro" id="IPR039672">
    <property type="entry name" value="MFS_2"/>
</dbReference>
<dbReference type="Gene3D" id="1.20.1250.20">
    <property type="entry name" value="MFS general substrate transporter like domains"/>
    <property type="match status" value="1"/>
</dbReference>
<feature type="transmembrane region" description="Helical" evidence="2">
    <location>
        <begin position="44"/>
        <end position="69"/>
    </location>
</feature>
<dbReference type="PANTHER" id="PTHR11328:SF24">
    <property type="entry name" value="MAJOR FACILITATOR SUPERFAMILY (MFS) PROFILE DOMAIN-CONTAINING PROTEIN"/>
    <property type="match status" value="1"/>
</dbReference>
<feature type="transmembrane region" description="Helical" evidence="2">
    <location>
        <begin position="12"/>
        <end position="32"/>
    </location>
</feature>
<feature type="transmembrane region" description="Helical" evidence="2">
    <location>
        <begin position="76"/>
        <end position="95"/>
    </location>
</feature>
<feature type="transmembrane region" description="Helical" evidence="2">
    <location>
        <begin position="107"/>
        <end position="126"/>
    </location>
</feature>
<evidence type="ECO:0000256" key="2">
    <source>
        <dbReference type="SAM" id="Phobius"/>
    </source>
</evidence>
<comment type="similarity">
    <text evidence="1">Belongs to the sodium:galactoside symporter (TC 2.A.2) family.</text>
</comment>
<dbReference type="InterPro" id="IPR036259">
    <property type="entry name" value="MFS_trans_sf"/>
</dbReference>
<feature type="transmembrane region" description="Helical" evidence="2">
    <location>
        <begin position="219"/>
        <end position="241"/>
    </location>
</feature>
<feature type="transmembrane region" description="Helical" evidence="2">
    <location>
        <begin position="387"/>
        <end position="410"/>
    </location>
</feature>
<feature type="transmembrane region" description="Helical" evidence="2">
    <location>
        <begin position="353"/>
        <end position="375"/>
    </location>
</feature>
<feature type="transmembrane region" description="Helical" evidence="2">
    <location>
        <begin position="170"/>
        <end position="188"/>
    </location>
</feature>
<organism evidence="3 4">
    <name type="scientific">Massilia violaceinigra</name>
    <dbReference type="NCBI Taxonomy" id="2045208"/>
    <lineage>
        <taxon>Bacteria</taxon>
        <taxon>Pseudomonadati</taxon>
        <taxon>Pseudomonadota</taxon>
        <taxon>Betaproteobacteria</taxon>
        <taxon>Burkholderiales</taxon>
        <taxon>Oxalobacteraceae</taxon>
        <taxon>Telluria group</taxon>
        <taxon>Massilia</taxon>
    </lineage>
</organism>
<feature type="transmembrane region" description="Helical" evidence="2">
    <location>
        <begin position="253"/>
        <end position="275"/>
    </location>
</feature>
<evidence type="ECO:0000313" key="4">
    <source>
        <dbReference type="Proteomes" id="UP000831532"/>
    </source>
</evidence>
<accession>A0ABY4A3P4</accession>